<proteinExistence type="predicted"/>
<keyword evidence="1" id="KW-0812">Transmembrane</keyword>
<dbReference type="OrthoDB" id="439792at2759"/>
<evidence type="ECO:0000313" key="2">
    <source>
        <dbReference type="EMBL" id="MQL87818.1"/>
    </source>
</evidence>
<gene>
    <name evidence="2" type="ORF">Taro_020361</name>
</gene>
<organism evidence="2 3">
    <name type="scientific">Colocasia esculenta</name>
    <name type="common">Wild taro</name>
    <name type="synonym">Arum esculentum</name>
    <dbReference type="NCBI Taxonomy" id="4460"/>
    <lineage>
        <taxon>Eukaryota</taxon>
        <taxon>Viridiplantae</taxon>
        <taxon>Streptophyta</taxon>
        <taxon>Embryophyta</taxon>
        <taxon>Tracheophyta</taxon>
        <taxon>Spermatophyta</taxon>
        <taxon>Magnoliopsida</taxon>
        <taxon>Liliopsida</taxon>
        <taxon>Araceae</taxon>
        <taxon>Aroideae</taxon>
        <taxon>Colocasieae</taxon>
        <taxon>Colocasia</taxon>
    </lineage>
</organism>
<keyword evidence="1" id="KW-0472">Membrane</keyword>
<accession>A0A843UW87</accession>
<keyword evidence="3" id="KW-1185">Reference proteome</keyword>
<reference evidence="2" key="1">
    <citation type="submission" date="2017-07" db="EMBL/GenBank/DDBJ databases">
        <title>Taro Niue Genome Assembly and Annotation.</title>
        <authorList>
            <person name="Atibalentja N."/>
            <person name="Keating K."/>
            <person name="Fields C.J."/>
        </authorList>
    </citation>
    <scope>NUCLEOTIDE SEQUENCE</scope>
    <source>
        <strain evidence="2">Niue_2</strain>
        <tissue evidence="2">Leaf</tissue>
    </source>
</reference>
<evidence type="ECO:0000313" key="3">
    <source>
        <dbReference type="Proteomes" id="UP000652761"/>
    </source>
</evidence>
<dbReference type="EMBL" id="NMUH01001007">
    <property type="protein sequence ID" value="MQL87818.1"/>
    <property type="molecule type" value="Genomic_DNA"/>
</dbReference>
<feature type="transmembrane region" description="Helical" evidence="1">
    <location>
        <begin position="55"/>
        <end position="78"/>
    </location>
</feature>
<protein>
    <submittedName>
        <fullName evidence="2">Uncharacterized protein</fullName>
    </submittedName>
</protein>
<feature type="transmembrane region" description="Helical" evidence="1">
    <location>
        <begin position="12"/>
        <end position="30"/>
    </location>
</feature>
<evidence type="ECO:0000256" key="1">
    <source>
        <dbReference type="SAM" id="Phobius"/>
    </source>
</evidence>
<sequence>MALLPSTQELLPVIVPITLYWVASGLYAIAMGSKKHRLFTPEEEEAMNLVTKRQVLVVVLINQAMQISLAALTISGWLESKNLPGDHAMWDKLLGGLKPLEYGVGYCAKVSWAIR</sequence>
<comment type="caution">
    <text evidence="2">The sequence shown here is derived from an EMBL/GenBank/DDBJ whole genome shotgun (WGS) entry which is preliminary data.</text>
</comment>
<name>A0A843UW87_COLES</name>
<dbReference type="Proteomes" id="UP000652761">
    <property type="component" value="Unassembled WGS sequence"/>
</dbReference>
<dbReference type="AlphaFoldDB" id="A0A843UW87"/>
<keyword evidence="1" id="KW-1133">Transmembrane helix</keyword>